<dbReference type="InterPro" id="IPR050765">
    <property type="entry name" value="Riboflavin_Biosynth_HTPR"/>
</dbReference>
<evidence type="ECO:0000256" key="11">
    <source>
        <dbReference type="PIRSR" id="PIRSR006769-1"/>
    </source>
</evidence>
<sequence length="368" mass="38783">MTDLTDAHHMRHALTLARRGLGQVWPNPAVGCVLVRNGRVIGRGWTQPGGRPHAEAMALSDTDAQAATAYVTLEPCAHHGKTPPCAEALIAAGVARVVIPLIDPDPRVAGKGVEMLRAGGVQVDMLPAFTAEAEEVNAGFLLHRRIGRPLVTLKLATSLDGRIATASGESRWITGPEARRAVHLMRATHDAVMIGAGTARADDPMLDVRDLGLGHRAPVRIIADGALSLPLTGRLARTAKEIPLWLMHRARVDPLRQDAWTQAGAVLHSVGETAHGRLDPLGLLETAAQAGITRVFCEGGGQLAASLLSAGLVDRLVVMQAGLGLGALGLAAIADMDIPTLADAPCFTLHDVRRLGGDTLSEWRPARP</sequence>
<dbReference type="GO" id="GO:0046872">
    <property type="term" value="F:metal ion binding"/>
    <property type="evidence" value="ECO:0007669"/>
    <property type="project" value="UniProtKB-KW"/>
</dbReference>
<dbReference type="CDD" id="cd01284">
    <property type="entry name" value="Riboflavin_deaminase-reductase"/>
    <property type="match status" value="1"/>
</dbReference>
<evidence type="ECO:0000256" key="6">
    <source>
        <dbReference type="ARBA" id="ARBA00022619"/>
    </source>
</evidence>
<evidence type="ECO:0000259" key="14">
    <source>
        <dbReference type="PROSITE" id="PS51747"/>
    </source>
</evidence>
<evidence type="ECO:0000256" key="9">
    <source>
        <dbReference type="ARBA" id="ARBA00023268"/>
    </source>
</evidence>
<organism evidence="15 16">
    <name type="scientific">Rubricella aquisinus</name>
    <dbReference type="NCBI Taxonomy" id="2028108"/>
    <lineage>
        <taxon>Bacteria</taxon>
        <taxon>Pseudomonadati</taxon>
        <taxon>Pseudomonadota</taxon>
        <taxon>Alphaproteobacteria</taxon>
        <taxon>Rhodobacterales</taxon>
        <taxon>Paracoccaceae</taxon>
        <taxon>Rubricella</taxon>
    </lineage>
</organism>
<comment type="caution">
    <text evidence="15">The sequence shown here is derived from an EMBL/GenBank/DDBJ whole genome shotgun (WGS) entry which is preliminary data.</text>
</comment>
<evidence type="ECO:0000313" key="15">
    <source>
        <dbReference type="EMBL" id="MBB5515333.1"/>
    </source>
</evidence>
<name>A0A840WMK0_9RHOB</name>
<evidence type="ECO:0000256" key="4">
    <source>
        <dbReference type="ARBA" id="ARBA00005259"/>
    </source>
</evidence>
<feature type="domain" description="CMP/dCMP-type deaminase" evidence="14">
    <location>
        <begin position="4"/>
        <end position="124"/>
    </location>
</feature>
<feature type="binding site" evidence="13">
    <location>
        <position position="85"/>
    </location>
    <ligand>
        <name>Zn(2+)</name>
        <dbReference type="ChEBI" id="CHEBI:29105"/>
        <note>catalytic</note>
    </ligand>
</feature>
<evidence type="ECO:0000256" key="12">
    <source>
        <dbReference type="PIRSR" id="PIRSR006769-2"/>
    </source>
</evidence>
<dbReference type="GO" id="GO:0050661">
    <property type="term" value="F:NADP binding"/>
    <property type="evidence" value="ECO:0007669"/>
    <property type="project" value="InterPro"/>
</dbReference>
<evidence type="ECO:0000256" key="8">
    <source>
        <dbReference type="ARBA" id="ARBA00023002"/>
    </source>
</evidence>
<evidence type="ECO:0000313" key="16">
    <source>
        <dbReference type="Proteomes" id="UP000553766"/>
    </source>
</evidence>
<comment type="cofactor">
    <cofactor evidence="10 13">
        <name>Zn(2+)</name>
        <dbReference type="ChEBI" id="CHEBI:29105"/>
    </cofactor>
    <text evidence="10 13">Binds 1 zinc ion.</text>
</comment>
<dbReference type="Proteomes" id="UP000553766">
    <property type="component" value="Unassembled WGS sequence"/>
</dbReference>
<comment type="similarity">
    <text evidence="5 10">In the C-terminal section; belongs to the HTP reductase family.</text>
</comment>
<feature type="binding site" evidence="12">
    <location>
        <position position="170"/>
    </location>
    <ligand>
        <name>substrate</name>
    </ligand>
</feature>
<dbReference type="PIRSF" id="PIRSF006769">
    <property type="entry name" value="RibD"/>
    <property type="match status" value="1"/>
</dbReference>
<gene>
    <name evidence="15" type="ORF">FHS89_001343</name>
</gene>
<feature type="binding site" evidence="12">
    <location>
        <position position="156"/>
    </location>
    <ligand>
        <name>NADP(+)</name>
        <dbReference type="ChEBI" id="CHEBI:58349"/>
    </ligand>
</feature>
<feature type="binding site" evidence="12">
    <location>
        <position position="172"/>
    </location>
    <ligand>
        <name>NADP(+)</name>
        <dbReference type="ChEBI" id="CHEBI:58349"/>
    </ligand>
</feature>
<dbReference type="AlphaFoldDB" id="A0A840WMK0"/>
<keyword evidence="10 13" id="KW-0479">Metal-binding</keyword>
<feature type="binding site" evidence="12">
    <location>
        <position position="186"/>
    </location>
    <ligand>
        <name>substrate</name>
    </ligand>
</feature>
<dbReference type="EC" id="3.5.4.26" evidence="10"/>
<accession>A0A840WMK0</accession>
<feature type="binding site" evidence="13">
    <location>
        <position position="53"/>
    </location>
    <ligand>
        <name>Zn(2+)</name>
        <dbReference type="ChEBI" id="CHEBI:29105"/>
        <note>catalytic</note>
    </ligand>
</feature>
<dbReference type="PANTHER" id="PTHR38011">
    <property type="entry name" value="DIHYDROFOLATE REDUCTASE FAMILY PROTEIN (AFU_ORTHOLOGUE AFUA_8G06820)"/>
    <property type="match status" value="1"/>
</dbReference>
<dbReference type="InterPro" id="IPR002734">
    <property type="entry name" value="RibDG_C"/>
</dbReference>
<keyword evidence="16" id="KW-1185">Reference proteome</keyword>
<keyword evidence="7 10" id="KW-0521">NADP</keyword>
<comment type="similarity">
    <text evidence="4 10">In the N-terminal section; belongs to the cytidine and deoxycytidylate deaminase family.</text>
</comment>
<dbReference type="InterPro" id="IPR024072">
    <property type="entry name" value="DHFR-like_dom_sf"/>
</dbReference>
<keyword evidence="10 13" id="KW-0862">Zinc</keyword>
<proteinExistence type="inferred from homology"/>
<keyword evidence="9" id="KW-0511">Multifunctional enzyme</keyword>
<dbReference type="PROSITE" id="PS51747">
    <property type="entry name" value="CYT_DCMP_DEAMINASES_2"/>
    <property type="match status" value="1"/>
</dbReference>
<dbReference type="InterPro" id="IPR004794">
    <property type="entry name" value="Eubact_RibD"/>
</dbReference>
<keyword evidence="10 15" id="KW-0378">Hydrolase</keyword>
<dbReference type="RefSeq" id="WP_184009803.1">
    <property type="nucleotide sequence ID" value="NZ_JACIJS010000003.1"/>
</dbReference>
<evidence type="ECO:0000256" key="1">
    <source>
        <dbReference type="ARBA" id="ARBA00002151"/>
    </source>
</evidence>
<feature type="binding site" evidence="12">
    <location>
        <position position="198"/>
    </location>
    <ligand>
        <name>NADP(+)</name>
        <dbReference type="ChEBI" id="CHEBI:58349"/>
    </ligand>
</feature>
<evidence type="ECO:0000256" key="10">
    <source>
        <dbReference type="PIRNR" id="PIRNR006769"/>
    </source>
</evidence>
<comment type="pathway">
    <text evidence="3 10">Cofactor biosynthesis; riboflavin biosynthesis; 5-amino-6-(D-ribitylamino)uracil from GTP: step 3/4.</text>
</comment>
<dbReference type="Gene3D" id="3.40.140.10">
    <property type="entry name" value="Cytidine Deaminase, domain 2"/>
    <property type="match status" value="1"/>
</dbReference>
<feature type="binding site" evidence="12">
    <location>
        <position position="298"/>
    </location>
    <ligand>
        <name>substrate</name>
    </ligand>
</feature>
<comment type="pathway">
    <text evidence="2 10">Cofactor biosynthesis; riboflavin biosynthesis; 5-amino-6-(D-ribitylamino)uracil from GTP: step 2/4.</text>
</comment>
<dbReference type="NCBIfam" id="TIGR00227">
    <property type="entry name" value="ribD_Cterm"/>
    <property type="match status" value="1"/>
</dbReference>
<evidence type="ECO:0000256" key="5">
    <source>
        <dbReference type="ARBA" id="ARBA00007417"/>
    </source>
</evidence>
<dbReference type="SUPFAM" id="SSF53597">
    <property type="entry name" value="Dihydrofolate reductase-like"/>
    <property type="match status" value="1"/>
</dbReference>
<dbReference type="Gene3D" id="3.40.430.10">
    <property type="entry name" value="Dihydrofolate Reductase, subunit A"/>
    <property type="match status" value="1"/>
</dbReference>
<dbReference type="EMBL" id="JACIJS010000003">
    <property type="protein sequence ID" value="MBB5515333.1"/>
    <property type="molecule type" value="Genomic_DNA"/>
</dbReference>
<feature type="binding site" evidence="12">
    <location>
        <position position="206"/>
    </location>
    <ligand>
        <name>substrate</name>
    </ligand>
</feature>
<dbReference type="Pfam" id="PF00383">
    <property type="entry name" value="dCMP_cyt_deam_1"/>
    <property type="match status" value="1"/>
</dbReference>
<protein>
    <recommendedName>
        <fullName evidence="10">Riboflavin biosynthesis protein RibD</fullName>
    </recommendedName>
    <domain>
        <recommendedName>
            <fullName evidence="10">Diaminohydroxyphosphoribosylaminopyrimidine deaminase</fullName>
            <shortName evidence="10">DRAP deaminase</shortName>
            <ecNumber evidence="10">3.5.4.26</ecNumber>
        </recommendedName>
        <alternativeName>
            <fullName evidence="10">Riboflavin-specific deaminase</fullName>
        </alternativeName>
    </domain>
    <domain>
        <recommendedName>
            <fullName evidence="10">5-amino-6-(5-phosphoribosylamino)uracil reductase</fullName>
            <ecNumber evidence="10">1.1.1.193</ecNumber>
        </recommendedName>
        <alternativeName>
            <fullName evidence="10">HTP reductase</fullName>
        </alternativeName>
    </domain>
</protein>
<feature type="binding site" evidence="13">
    <location>
        <position position="76"/>
    </location>
    <ligand>
        <name>Zn(2+)</name>
        <dbReference type="ChEBI" id="CHEBI:29105"/>
        <note>catalytic</note>
    </ligand>
</feature>
<evidence type="ECO:0000256" key="7">
    <source>
        <dbReference type="ARBA" id="ARBA00022857"/>
    </source>
</evidence>
<comment type="catalytic activity">
    <reaction evidence="10">
        <text>2,5-diamino-6-hydroxy-4-(5-phosphoribosylamino)-pyrimidine + H2O + H(+) = 5-amino-6-(5-phospho-D-ribosylamino)uracil + NH4(+)</text>
        <dbReference type="Rhea" id="RHEA:21868"/>
        <dbReference type="ChEBI" id="CHEBI:15377"/>
        <dbReference type="ChEBI" id="CHEBI:15378"/>
        <dbReference type="ChEBI" id="CHEBI:28938"/>
        <dbReference type="ChEBI" id="CHEBI:58453"/>
        <dbReference type="ChEBI" id="CHEBI:58614"/>
        <dbReference type="EC" id="3.5.4.26"/>
    </reaction>
</comment>
<feature type="binding site" evidence="12">
    <location>
        <position position="202"/>
    </location>
    <ligand>
        <name>NADP(+)</name>
        <dbReference type="ChEBI" id="CHEBI:58349"/>
    </ligand>
</feature>
<dbReference type="PANTHER" id="PTHR38011:SF7">
    <property type="entry name" value="2,5-DIAMINO-6-RIBOSYLAMINO-4(3H)-PYRIMIDINONE 5'-PHOSPHATE REDUCTASE"/>
    <property type="match status" value="1"/>
</dbReference>
<dbReference type="EC" id="1.1.1.193" evidence="10"/>
<feature type="binding site" evidence="12">
    <location>
        <position position="209"/>
    </location>
    <ligand>
        <name>substrate</name>
    </ligand>
</feature>
<comment type="function">
    <text evidence="1 10">Converts 2,5-diamino-6-(ribosylamino)-4(3h)-pyrimidinone 5'-phosphate into 5-amino-6-(ribosylamino)-2,4(1h,3h)-pyrimidinedione 5'-phosphate.</text>
</comment>
<dbReference type="NCBIfam" id="TIGR00326">
    <property type="entry name" value="eubact_ribD"/>
    <property type="match status" value="1"/>
</dbReference>
<evidence type="ECO:0000256" key="3">
    <source>
        <dbReference type="ARBA" id="ARBA00004910"/>
    </source>
</evidence>
<dbReference type="InterPro" id="IPR016193">
    <property type="entry name" value="Cytidine_deaminase-like"/>
</dbReference>
<evidence type="ECO:0000256" key="13">
    <source>
        <dbReference type="PIRSR" id="PIRSR006769-3"/>
    </source>
</evidence>
<feature type="binding site" evidence="12">
    <location>
        <begin position="300"/>
        <end position="306"/>
    </location>
    <ligand>
        <name>NADP(+)</name>
        <dbReference type="ChEBI" id="CHEBI:58349"/>
    </ligand>
</feature>
<dbReference type="InterPro" id="IPR002125">
    <property type="entry name" value="CMP_dCMP_dom"/>
</dbReference>
<dbReference type="SUPFAM" id="SSF53927">
    <property type="entry name" value="Cytidine deaminase-like"/>
    <property type="match status" value="1"/>
</dbReference>
<evidence type="ECO:0000256" key="2">
    <source>
        <dbReference type="ARBA" id="ARBA00004882"/>
    </source>
</evidence>
<dbReference type="UniPathway" id="UPA00275">
    <property type="reaction ID" value="UER00401"/>
</dbReference>
<keyword evidence="6 10" id="KW-0686">Riboflavin biosynthesis</keyword>
<dbReference type="GO" id="GO:0008835">
    <property type="term" value="F:diaminohydroxyphosphoribosylaminopyrimidine deaminase activity"/>
    <property type="evidence" value="ECO:0007669"/>
    <property type="project" value="UniProtKB-EC"/>
</dbReference>
<dbReference type="GO" id="GO:0008703">
    <property type="term" value="F:5-amino-6-(5-phosphoribosylamino)uracil reductase activity"/>
    <property type="evidence" value="ECO:0007669"/>
    <property type="project" value="UniProtKB-EC"/>
</dbReference>
<reference evidence="15 16" key="1">
    <citation type="submission" date="2020-08" db="EMBL/GenBank/DDBJ databases">
        <title>Genomic Encyclopedia of Type Strains, Phase IV (KMG-IV): sequencing the most valuable type-strain genomes for metagenomic binning, comparative biology and taxonomic classification.</title>
        <authorList>
            <person name="Goeker M."/>
        </authorList>
    </citation>
    <scope>NUCLEOTIDE SEQUENCE [LARGE SCALE GENOMIC DNA]</scope>
    <source>
        <strain evidence="15 16">DSM 103377</strain>
    </source>
</reference>
<dbReference type="InterPro" id="IPR011549">
    <property type="entry name" value="RibD_C"/>
</dbReference>
<keyword evidence="8 10" id="KW-0560">Oxidoreductase</keyword>
<dbReference type="GO" id="GO:0009231">
    <property type="term" value="P:riboflavin biosynthetic process"/>
    <property type="evidence" value="ECO:0007669"/>
    <property type="project" value="UniProtKB-UniPathway"/>
</dbReference>
<comment type="catalytic activity">
    <reaction evidence="10">
        <text>5-amino-6-(5-phospho-D-ribitylamino)uracil + NADP(+) = 5-amino-6-(5-phospho-D-ribosylamino)uracil + NADPH + H(+)</text>
        <dbReference type="Rhea" id="RHEA:17845"/>
        <dbReference type="ChEBI" id="CHEBI:15378"/>
        <dbReference type="ChEBI" id="CHEBI:57783"/>
        <dbReference type="ChEBI" id="CHEBI:58349"/>
        <dbReference type="ChEBI" id="CHEBI:58421"/>
        <dbReference type="ChEBI" id="CHEBI:58453"/>
        <dbReference type="EC" id="1.1.1.193"/>
    </reaction>
</comment>
<dbReference type="Pfam" id="PF01872">
    <property type="entry name" value="RibD_C"/>
    <property type="match status" value="1"/>
</dbReference>
<feature type="active site" description="Proton donor" evidence="11">
    <location>
        <position position="55"/>
    </location>
</feature>